<reference evidence="3 4" key="1">
    <citation type="submission" date="2017-10" db="EMBL/GenBank/DDBJ databases">
        <title>Genome sequence of Caulobacter mirabilis FWC38.</title>
        <authorList>
            <person name="Fiebig A."/>
            <person name="Crosson S."/>
        </authorList>
    </citation>
    <scope>NUCLEOTIDE SEQUENCE [LARGE SCALE GENOMIC DNA]</scope>
    <source>
        <strain evidence="3 4">FWC 38</strain>
    </source>
</reference>
<dbReference type="SUPFAM" id="SSF55961">
    <property type="entry name" value="Bet v1-like"/>
    <property type="match status" value="1"/>
</dbReference>
<dbReference type="AlphaFoldDB" id="A0A2D2B040"/>
<dbReference type="OrthoDB" id="9805228at2"/>
<dbReference type="InterPro" id="IPR023393">
    <property type="entry name" value="START-like_dom_sf"/>
</dbReference>
<name>A0A2D2B040_9CAUL</name>
<dbReference type="EMBL" id="CP024201">
    <property type="protein sequence ID" value="ATQ43629.1"/>
    <property type="molecule type" value="Genomic_DNA"/>
</dbReference>
<dbReference type="InterPro" id="IPR013538">
    <property type="entry name" value="ASHA1/2-like_C"/>
</dbReference>
<protein>
    <submittedName>
        <fullName evidence="3">ATPase</fullName>
    </submittedName>
</protein>
<dbReference type="RefSeq" id="WP_099622878.1">
    <property type="nucleotide sequence ID" value="NZ_CP024201.1"/>
</dbReference>
<evidence type="ECO:0000259" key="2">
    <source>
        <dbReference type="Pfam" id="PF08327"/>
    </source>
</evidence>
<gene>
    <name evidence="3" type="ORF">CSW64_15105</name>
</gene>
<dbReference type="KEGG" id="cmb:CSW64_15105"/>
<sequence length="158" mass="17946">MPVQVSTPSDREVVVERVVNAPRALVFDCHVTPALMKRWLLGPEGWTMPVCEIDLKVGGAYRYGWRGVNGEEMFMSGEYREVLAPERIVQTQFFNDDPASETLVTLELIERDGRTTIRNTMIYPSKEIRDFVLAQDMAYGMEAGYVRLDTLLPELAEA</sequence>
<dbReference type="CDD" id="cd07826">
    <property type="entry name" value="SRPBCC_CalC_Aha1-like_9"/>
    <property type="match status" value="1"/>
</dbReference>
<dbReference type="Proteomes" id="UP000228945">
    <property type="component" value="Chromosome"/>
</dbReference>
<evidence type="ECO:0000313" key="3">
    <source>
        <dbReference type="EMBL" id="ATQ43629.1"/>
    </source>
</evidence>
<accession>A0A2D2B040</accession>
<proteinExistence type="inferred from homology"/>
<dbReference type="Gene3D" id="3.30.530.20">
    <property type="match status" value="1"/>
</dbReference>
<evidence type="ECO:0000313" key="4">
    <source>
        <dbReference type="Proteomes" id="UP000228945"/>
    </source>
</evidence>
<comment type="similarity">
    <text evidence="1">Belongs to the AHA1 family.</text>
</comment>
<evidence type="ECO:0000256" key="1">
    <source>
        <dbReference type="ARBA" id="ARBA00006817"/>
    </source>
</evidence>
<dbReference type="Pfam" id="PF08327">
    <property type="entry name" value="AHSA1"/>
    <property type="match status" value="1"/>
</dbReference>
<feature type="domain" description="Activator of Hsp90 ATPase homologue 1/2-like C-terminal" evidence="2">
    <location>
        <begin position="20"/>
        <end position="151"/>
    </location>
</feature>
<organism evidence="3 4">
    <name type="scientific">Caulobacter mirabilis</name>
    <dbReference type="NCBI Taxonomy" id="69666"/>
    <lineage>
        <taxon>Bacteria</taxon>
        <taxon>Pseudomonadati</taxon>
        <taxon>Pseudomonadota</taxon>
        <taxon>Alphaproteobacteria</taxon>
        <taxon>Caulobacterales</taxon>
        <taxon>Caulobacteraceae</taxon>
        <taxon>Caulobacter</taxon>
    </lineage>
</organism>
<keyword evidence="4" id="KW-1185">Reference proteome</keyword>